<evidence type="ECO:0000313" key="1">
    <source>
        <dbReference type="EMBL" id="AYO76972.1"/>
    </source>
</evidence>
<dbReference type="AlphaFoldDB" id="A0A085KAD0"/>
<sequence length="118" mass="12113">MGLRLSGALLLAGLALAGCDGKGGGSGAIADDDNLIDCAIGKGDWSRACGVEREGDMLTLRHPDGGFRRLRIVQDGRGLVSADGAEEAKLVIIDKGLVEVAIGADRYRLPATVAAKPN</sequence>
<gene>
    <name evidence="1" type="ORF">EBF16_08500</name>
</gene>
<reference evidence="1 2" key="1">
    <citation type="submission" date="2018-10" db="EMBL/GenBank/DDBJ databases">
        <title>Characterization and genome analysis of a novel bacterium Sphingobium yanoikuyae SJTF8 capable of degrading PAHs.</title>
        <authorList>
            <person name="Yin C."/>
            <person name="Xiong W."/>
            <person name="Liang R."/>
        </authorList>
    </citation>
    <scope>NUCLEOTIDE SEQUENCE [LARGE SCALE GENOMIC DNA]</scope>
    <source>
        <strain evidence="1 2">SJTF8</strain>
    </source>
</reference>
<proteinExistence type="predicted"/>
<name>A0A085KAD0_SPHYA</name>
<protein>
    <submittedName>
        <fullName evidence="1">Uncharacterized protein</fullName>
    </submittedName>
</protein>
<dbReference type="Proteomes" id="UP000280708">
    <property type="component" value="Chromosome"/>
</dbReference>
<dbReference type="EMBL" id="CP033230">
    <property type="protein sequence ID" value="AYO76972.1"/>
    <property type="molecule type" value="Genomic_DNA"/>
</dbReference>
<organism evidence="1 2">
    <name type="scientific">Sphingobium yanoikuyae</name>
    <name type="common">Sphingomonas yanoikuyae</name>
    <dbReference type="NCBI Taxonomy" id="13690"/>
    <lineage>
        <taxon>Bacteria</taxon>
        <taxon>Pseudomonadati</taxon>
        <taxon>Pseudomonadota</taxon>
        <taxon>Alphaproteobacteria</taxon>
        <taxon>Sphingomonadales</taxon>
        <taxon>Sphingomonadaceae</taxon>
        <taxon>Sphingobium</taxon>
    </lineage>
</organism>
<accession>A0A085KAD0</accession>
<dbReference type="PROSITE" id="PS51257">
    <property type="entry name" value="PROKAR_LIPOPROTEIN"/>
    <property type="match status" value="1"/>
</dbReference>
<evidence type="ECO:0000313" key="2">
    <source>
        <dbReference type="Proteomes" id="UP000280708"/>
    </source>
</evidence>
<dbReference type="RefSeq" id="WP_037506656.1">
    <property type="nucleotide sequence ID" value="NZ_CAIGKD010000004.1"/>
</dbReference>